<comment type="caution">
    <text evidence="4">The sequence shown here is derived from an EMBL/GenBank/DDBJ whole genome shotgun (WGS) entry which is preliminary data.</text>
</comment>
<dbReference type="EMBL" id="QTJW01000018">
    <property type="protein sequence ID" value="RGD68166.1"/>
    <property type="molecule type" value="Genomic_DNA"/>
</dbReference>
<feature type="transmembrane region" description="Helical" evidence="3">
    <location>
        <begin position="70"/>
        <end position="88"/>
    </location>
</feature>
<dbReference type="RefSeq" id="WP_002604329.1">
    <property type="nucleotide sequence ID" value="NZ_QTJW01000018.1"/>
</dbReference>
<keyword evidence="3" id="KW-0812">Transmembrane</keyword>
<keyword evidence="3" id="KW-0472">Membrane</keyword>
<accession>A0A3E3DGL7</accession>
<organism evidence="4 5">
    <name type="scientific">Hungatella hathewayi</name>
    <dbReference type="NCBI Taxonomy" id="154046"/>
    <lineage>
        <taxon>Bacteria</taxon>
        <taxon>Bacillati</taxon>
        <taxon>Bacillota</taxon>
        <taxon>Clostridia</taxon>
        <taxon>Lachnospirales</taxon>
        <taxon>Lachnospiraceae</taxon>
        <taxon>Hungatella</taxon>
    </lineage>
</organism>
<dbReference type="GO" id="GO:0015385">
    <property type="term" value="F:sodium:proton antiporter activity"/>
    <property type="evidence" value="ECO:0007669"/>
    <property type="project" value="TreeGrafter"/>
</dbReference>
<reference evidence="4 5" key="1">
    <citation type="submission" date="2018-08" db="EMBL/GenBank/DDBJ databases">
        <title>A genome reference for cultivated species of the human gut microbiota.</title>
        <authorList>
            <person name="Zou Y."/>
            <person name="Xue W."/>
            <person name="Luo G."/>
        </authorList>
    </citation>
    <scope>NUCLEOTIDE SEQUENCE [LARGE SCALE GENOMIC DNA]</scope>
    <source>
        <strain evidence="4 5">AF19-13AC</strain>
    </source>
</reference>
<dbReference type="PANTHER" id="PTHR34703">
    <property type="entry name" value="ANTIPORTER SUBUNIT MNHG2-RELATED"/>
    <property type="match status" value="1"/>
</dbReference>
<sequence length="124" mass="13965">MMWQWIRFALSAACLVTGLVFMILAVFGVNRFHRALNRMHAAAMGDTLGILFVFAGLILIRGFSMDSLKLFLVILFFWTAGPVSGHMISRLEAMTDENLGEILVIRKGKTDKKQKEEEKGDETL</sequence>
<evidence type="ECO:0000256" key="3">
    <source>
        <dbReference type="SAM" id="Phobius"/>
    </source>
</evidence>
<evidence type="ECO:0000256" key="1">
    <source>
        <dbReference type="ARBA" id="ARBA00004141"/>
    </source>
</evidence>
<dbReference type="InterPro" id="IPR005133">
    <property type="entry name" value="PhaG_MnhG_YufB"/>
</dbReference>
<keyword evidence="3" id="KW-1133">Transmembrane helix</keyword>
<protein>
    <submittedName>
        <fullName evidence="4">Sodium:proton antiporter</fullName>
    </submittedName>
</protein>
<dbReference type="PANTHER" id="PTHR34703:SF1">
    <property type="entry name" value="ANTIPORTER SUBUNIT MNHG2-RELATED"/>
    <property type="match status" value="1"/>
</dbReference>
<evidence type="ECO:0000313" key="5">
    <source>
        <dbReference type="Proteomes" id="UP000261023"/>
    </source>
</evidence>
<dbReference type="AlphaFoldDB" id="A0A3E3DGL7"/>
<name>A0A3E3DGL7_9FIRM</name>
<dbReference type="Pfam" id="PF03334">
    <property type="entry name" value="PhaG_MnhG_YufB"/>
    <property type="match status" value="1"/>
</dbReference>
<gene>
    <name evidence="4" type="ORF">DWX31_23255</name>
</gene>
<dbReference type="Proteomes" id="UP000261023">
    <property type="component" value="Unassembled WGS sequence"/>
</dbReference>
<evidence type="ECO:0000313" key="4">
    <source>
        <dbReference type="EMBL" id="RGD68166.1"/>
    </source>
</evidence>
<evidence type="ECO:0000256" key="2">
    <source>
        <dbReference type="ARBA" id="ARBA00008404"/>
    </source>
</evidence>
<dbReference type="OrthoDB" id="9806575at2"/>
<comment type="subcellular location">
    <subcellularLocation>
        <location evidence="1">Membrane</location>
        <topology evidence="1">Multi-pass membrane protein</topology>
    </subcellularLocation>
</comment>
<comment type="similarity">
    <text evidence="2">Belongs to the CPA3 antiporters (TC 2.A.63) subunit G family.</text>
</comment>
<proteinExistence type="inferred from homology"/>
<feature type="transmembrane region" description="Helical" evidence="3">
    <location>
        <begin position="41"/>
        <end position="64"/>
    </location>
</feature>
<feature type="transmembrane region" description="Helical" evidence="3">
    <location>
        <begin position="6"/>
        <end position="29"/>
    </location>
</feature>